<dbReference type="eggNOG" id="ENOG5031ARV">
    <property type="taxonomic scope" value="Bacteria"/>
</dbReference>
<keyword evidence="2" id="KW-1185">Reference proteome</keyword>
<evidence type="ECO:0000313" key="1">
    <source>
        <dbReference type="EMBL" id="ACN15374.1"/>
    </source>
</evidence>
<dbReference type="HOGENOM" id="CLU_045822_0_0_7"/>
<sequence>MKQIREPHATVKEHPWNNVKSFYSTIRKQHTQHPIELVPLSPVLQGKQVQTAVEIHSLEAKTRLWFKFPATVQNAVTDLLDPFVTACVFLAMRVGCDVIVRGPVSKSLIENLSDFQQIWTKWYPDRYTHVKILPDSIVNEATQVPQKTAMMFSGGLDSCFTAWKHTIAAKTFPRRTPDAAILVHGFDIPLDDTRGFSNTLLKARQITDSIDLELIPVQYNFRQVVGDWEESHATALASCLHLFNRRFSAGLIASSHSYDALRFPWGSNPLTDTLLSSRQMKIFNDGGECSRWQKAASIAGWEPAVQHLRVCHKGRHKDENCGVCAQCLITALCFAATRHPIPDCLNVGSIQQTIKALQLLPIKPSGLLRIQALAAFARERGNTAPWVSDFEACCSFHENRLNQGAPMGSWMLFRRKWFKAFR</sequence>
<dbReference type="EMBL" id="CP001087">
    <property type="protein sequence ID" value="ACN15374.1"/>
    <property type="molecule type" value="Genomic_DNA"/>
</dbReference>
<dbReference type="STRING" id="177437.HRM2_22790"/>
<accession>C0QEN2</accession>
<dbReference type="Proteomes" id="UP000000442">
    <property type="component" value="Chromosome"/>
</dbReference>
<dbReference type="KEGG" id="dat:HRM2_22790"/>
<protein>
    <submittedName>
        <fullName evidence="1">Uncharacterized protein</fullName>
    </submittedName>
</protein>
<dbReference type="OrthoDB" id="5413327at2"/>
<organism evidence="1 2">
    <name type="scientific">Desulforapulum autotrophicum (strain ATCC 43914 / DSM 3382 / VKM B-1955 / HRM2)</name>
    <name type="common">Desulfobacterium autotrophicum</name>
    <dbReference type="NCBI Taxonomy" id="177437"/>
    <lineage>
        <taxon>Bacteria</taxon>
        <taxon>Pseudomonadati</taxon>
        <taxon>Thermodesulfobacteriota</taxon>
        <taxon>Desulfobacteria</taxon>
        <taxon>Desulfobacterales</taxon>
        <taxon>Desulfobacteraceae</taxon>
        <taxon>Desulforapulum</taxon>
    </lineage>
</organism>
<dbReference type="RefSeq" id="WP_015904143.1">
    <property type="nucleotide sequence ID" value="NC_012108.1"/>
</dbReference>
<proteinExistence type="predicted"/>
<evidence type="ECO:0000313" key="2">
    <source>
        <dbReference type="Proteomes" id="UP000000442"/>
    </source>
</evidence>
<reference evidence="1 2" key="1">
    <citation type="journal article" date="2009" name="Environ. Microbiol.">
        <title>Genome sequence of Desulfobacterium autotrophicum HRM2, a marine sulfate reducer oxidizing organic carbon completely to carbon dioxide.</title>
        <authorList>
            <person name="Strittmatter A.W."/>
            <person name="Liesegang H."/>
            <person name="Rabus R."/>
            <person name="Decker I."/>
            <person name="Amann J."/>
            <person name="Andres S."/>
            <person name="Henne A."/>
            <person name="Fricke W.F."/>
            <person name="Martinez-Arias R."/>
            <person name="Bartels D."/>
            <person name="Goesmann A."/>
            <person name="Krause L."/>
            <person name="Puehler A."/>
            <person name="Klenk H.P."/>
            <person name="Richter M."/>
            <person name="Schuler M."/>
            <person name="Gloeckner F.O."/>
            <person name="Meyerdierks A."/>
            <person name="Gottschalk G."/>
            <person name="Amann R."/>
        </authorList>
    </citation>
    <scope>NUCLEOTIDE SEQUENCE [LARGE SCALE GENOMIC DNA]</scope>
    <source>
        <strain evidence="2">ATCC 43914 / DSM 3382 / HRM2</strain>
    </source>
</reference>
<dbReference type="AlphaFoldDB" id="C0QEN2"/>
<gene>
    <name evidence="1" type="ordered locus">HRM2_22790</name>
</gene>
<name>C0QEN2_DESAH</name>